<evidence type="ECO:0000313" key="4">
    <source>
        <dbReference type="Proteomes" id="UP000000715"/>
    </source>
</evidence>
<dbReference type="GO" id="GO:0070062">
    <property type="term" value="C:extracellular exosome"/>
    <property type="evidence" value="ECO:0007669"/>
    <property type="project" value="TreeGrafter"/>
</dbReference>
<dbReference type="SMART" id="SM00054">
    <property type="entry name" value="EFh"/>
    <property type="match status" value="1"/>
</dbReference>
<dbReference type="InterPro" id="IPR011992">
    <property type="entry name" value="EF-hand-dom_pair"/>
</dbReference>
<dbReference type="CDD" id="cd00213">
    <property type="entry name" value="S-100"/>
    <property type="match status" value="1"/>
</dbReference>
<dbReference type="SMART" id="SM01394">
    <property type="entry name" value="S_100"/>
    <property type="match status" value="1"/>
</dbReference>
<dbReference type="GeneID" id="101670946"/>
<evidence type="ECO:0000256" key="2">
    <source>
        <dbReference type="ARBA" id="ARBA00022837"/>
    </source>
</evidence>
<evidence type="ECO:0000313" key="5">
    <source>
        <dbReference type="RefSeq" id="XP_044942870.1"/>
    </source>
</evidence>
<proteinExistence type="predicted"/>
<dbReference type="Proteomes" id="UP000000715">
    <property type="component" value="Unplaced"/>
</dbReference>
<sequence>MHTPMEGSLFQIIACYHQYAAREGDVETLSLEELKALLMDNVPHFMESLHFPQATQAQCHKQFLGRCHSVQTSDPPPWFPCNSPGDARHEGQGRKEPYYLSELFRAADKNKDKQISFEEFLFVLGRLLTDYHLLYHRRLCACYCAQHSLH</sequence>
<dbReference type="GO" id="GO:0042056">
    <property type="term" value="F:chemoattractant activity"/>
    <property type="evidence" value="ECO:0007669"/>
    <property type="project" value="TreeGrafter"/>
</dbReference>
<gene>
    <name evidence="5" type="primary">LOC101670946</name>
</gene>
<dbReference type="SUPFAM" id="SSF47473">
    <property type="entry name" value="EF-hand"/>
    <property type="match status" value="1"/>
</dbReference>
<dbReference type="GO" id="GO:0005737">
    <property type="term" value="C:cytoplasm"/>
    <property type="evidence" value="ECO:0007669"/>
    <property type="project" value="TreeGrafter"/>
</dbReference>
<dbReference type="PANTHER" id="PTHR11639:SF29">
    <property type="entry name" value="PROTEIN S100-A15A"/>
    <property type="match status" value="1"/>
</dbReference>
<dbReference type="GO" id="GO:0048306">
    <property type="term" value="F:calcium-dependent protein binding"/>
    <property type="evidence" value="ECO:0007669"/>
    <property type="project" value="TreeGrafter"/>
</dbReference>
<dbReference type="PANTHER" id="PTHR11639">
    <property type="entry name" value="S100 CALCIUM-BINDING PROTEIN"/>
    <property type="match status" value="1"/>
</dbReference>
<dbReference type="GO" id="GO:0046914">
    <property type="term" value="F:transition metal ion binding"/>
    <property type="evidence" value="ECO:0007669"/>
    <property type="project" value="InterPro"/>
</dbReference>
<dbReference type="RefSeq" id="XP_044942870.1">
    <property type="nucleotide sequence ID" value="XM_045086935.1"/>
</dbReference>
<dbReference type="GO" id="GO:0005509">
    <property type="term" value="F:calcium ion binding"/>
    <property type="evidence" value="ECO:0007669"/>
    <property type="project" value="InterPro"/>
</dbReference>
<dbReference type="Pfam" id="PF00036">
    <property type="entry name" value="EF-hand_1"/>
    <property type="match status" value="1"/>
</dbReference>
<dbReference type="InterPro" id="IPR034325">
    <property type="entry name" value="S-100_dom"/>
</dbReference>
<dbReference type="GO" id="GO:0043542">
    <property type="term" value="P:endothelial cell migration"/>
    <property type="evidence" value="ECO:0007669"/>
    <property type="project" value="TreeGrafter"/>
</dbReference>
<keyword evidence="4" id="KW-1185">Reference proteome</keyword>
<feature type="domain" description="EF-hand" evidence="3">
    <location>
        <begin position="100"/>
        <end position="130"/>
    </location>
</feature>
<dbReference type="Gene3D" id="1.10.238.10">
    <property type="entry name" value="EF-hand"/>
    <property type="match status" value="1"/>
</dbReference>
<dbReference type="InterPro" id="IPR002048">
    <property type="entry name" value="EF_hand_dom"/>
</dbReference>
<evidence type="ECO:0000259" key="3">
    <source>
        <dbReference type="PROSITE" id="PS50222"/>
    </source>
</evidence>
<dbReference type="AlphaFoldDB" id="A0A8U0V7L5"/>
<dbReference type="PROSITE" id="PS00018">
    <property type="entry name" value="EF_HAND_1"/>
    <property type="match status" value="1"/>
</dbReference>
<protein>
    <submittedName>
        <fullName evidence="5">Protein S100-A15A</fullName>
    </submittedName>
</protein>
<accession>A0A8U0V7L5</accession>
<reference evidence="5" key="1">
    <citation type="submission" date="2025-08" db="UniProtKB">
        <authorList>
            <consortium name="RefSeq"/>
        </authorList>
    </citation>
    <scope>IDENTIFICATION</scope>
    <source>
        <tissue evidence="5">Brain</tissue>
    </source>
</reference>
<dbReference type="OrthoDB" id="9648995at2759"/>
<dbReference type="Pfam" id="PF01023">
    <property type="entry name" value="S_100"/>
    <property type="match status" value="1"/>
</dbReference>
<dbReference type="PROSITE" id="PS50222">
    <property type="entry name" value="EF_HAND_2"/>
    <property type="match status" value="1"/>
</dbReference>
<keyword evidence="2" id="KW-0106">Calcium</keyword>
<name>A0A8U0V7L5_MUSPF</name>
<organism evidence="4 5">
    <name type="scientific">Mustela putorius furo</name>
    <name type="common">European domestic ferret</name>
    <name type="synonym">Mustela furo</name>
    <dbReference type="NCBI Taxonomy" id="9669"/>
    <lineage>
        <taxon>Eukaryota</taxon>
        <taxon>Metazoa</taxon>
        <taxon>Chordata</taxon>
        <taxon>Craniata</taxon>
        <taxon>Vertebrata</taxon>
        <taxon>Euteleostomi</taxon>
        <taxon>Mammalia</taxon>
        <taxon>Eutheria</taxon>
        <taxon>Laurasiatheria</taxon>
        <taxon>Carnivora</taxon>
        <taxon>Caniformia</taxon>
        <taxon>Musteloidea</taxon>
        <taxon>Mustelidae</taxon>
        <taxon>Mustelinae</taxon>
        <taxon>Mustela</taxon>
    </lineage>
</organism>
<dbReference type="InterPro" id="IPR018247">
    <property type="entry name" value="EF_Hand_1_Ca_BS"/>
</dbReference>
<dbReference type="InterPro" id="IPR013787">
    <property type="entry name" value="S100_Ca-bd_sub"/>
</dbReference>
<keyword evidence="1" id="KW-0479">Metal-binding</keyword>
<evidence type="ECO:0000256" key="1">
    <source>
        <dbReference type="ARBA" id="ARBA00022723"/>
    </source>
</evidence>